<dbReference type="SMART" id="SM00457">
    <property type="entry name" value="MACPF"/>
    <property type="match status" value="1"/>
</dbReference>
<evidence type="ECO:0000256" key="4">
    <source>
        <dbReference type="ARBA" id="ARBA00023136"/>
    </source>
</evidence>
<evidence type="ECO:0000259" key="7">
    <source>
        <dbReference type="PROSITE" id="PS51412"/>
    </source>
</evidence>
<evidence type="ECO:0000313" key="8">
    <source>
        <dbReference type="EMBL" id="CEK86419.1"/>
    </source>
</evidence>
<dbReference type="AlphaFoldDB" id="A0A0B7AZC8"/>
<dbReference type="InterPro" id="IPR020864">
    <property type="entry name" value="MACPF"/>
</dbReference>
<dbReference type="PROSITE" id="PS00279">
    <property type="entry name" value="MACPF_1"/>
    <property type="match status" value="1"/>
</dbReference>
<dbReference type="GO" id="GO:0005576">
    <property type="term" value="C:extracellular region"/>
    <property type="evidence" value="ECO:0007669"/>
    <property type="project" value="UniProtKB-SubCell"/>
</dbReference>
<feature type="domain" description="MACPF" evidence="7">
    <location>
        <begin position="20"/>
        <end position="343"/>
    </location>
</feature>
<dbReference type="PROSITE" id="PS51412">
    <property type="entry name" value="MACPF_2"/>
    <property type="match status" value="1"/>
</dbReference>
<sequence>MRKIYLSTFVTIFCCLVAHVQSATVECSNPPPGVQKLVRGVDITRLDMVPMQIIGSNGFMSPVLSFTCNSGRTWRSPSGSQYELPDQVWHMTTLPSGWLSAEATLYKSYEDIRRSMTTEVGGSGSIWKFAFSASNNYMKFQNTIANNSRFISVVSAFESATRVDFNPSWVLELDRFAAMFIERRISGTFESNPAAYNRFIEIFGTHYLSTGQFGGYIRVSYETSSSYFYSKSDTEVKINAKASFLKIVSANGGSVSGSTTVDSRFTSESIETVRYFGGNTNLLSQSGITSWQPTVDADPWPFSGILTPISDLISTDETKRVSMVKAVNNHVMKSHLDELDRLVRTAQSKFGNPVLDTLLNRINAQKIKAILVESEVESLSQDVALQLIVPEWFRTNTQLCYKWRADGDGGQCGGGAANLLCATPNLMTPFYRDDSDRRGGGCRMQWGIHPAGFPLGLTK</sequence>
<keyword evidence="6" id="KW-0732">Signal</keyword>
<reference evidence="8" key="1">
    <citation type="submission" date="2014-12" db="EMBL/GenBank/DDBJ databases">
        <title>Insight into the proteome of Arion vulgaris.</title>
        <authorList>
            <person name="Aradska J."/>
            <person name="Bulat T."/>
            <person name="Smidak R."/>
            <person name="Sarate P."/>
            <person name="Gangsoo J."/>
            <person name="Sialana F."/>
            <person name="Bilban M."/>
            <person name="Lubec G."/>
        </authorList>
    </citation>
    <scope>NUCLEOTIDE SEQUENCE</scope>
    <source>
        <tissue evidence="8">Skin</tissue>
    </source>
</reference>
<evidence type="ECO:0000256" key="2">
    <source>
        <dbReference type="ARBA" id="ARBA00004613"/>
    </source>
</evidence>
<feature type="chain" id="PRO_5002113291" description="MACPF domain-containing protein" evidence="6">
    <location>
        <begin position="23"/>
        <end position="459"/>
    </location>
</feature>
<dbReference type="InterPro" id="IPR020863">
    <property type="entry name" value="MACPF_CS"/>
</dbReference>
<evidence type="ECO:0000256" key="5">
    <source>
        <dbReference type="ARBA" id="ARBA00023157"/>
    </source>
</evidence>
<gene>
    <name evidence="8" type="primary">ORF153595</name>
</gene>
<accession>A0A0B7AZC8</accession>
<evidence type="ECO:0000256" key="6">
    <source>
        <dbReference type="SAM" id="SignalP"/>
    </source>
</evidence>
<proteinExistence type="predicted"/>
<keyword evidence="5" id="KW-1015">Disulfide bond</keyword>
<feature type="signal peptide" evidence="6">
    <location>
        <begin position="1"/>
        <end position="22"/>
    </location>
</feature>
<comment type="subcellular location">
    <subcellularLocation>
        <location evidence="1">Membrane</location>
    </subcellularLocation>
    <subcellularLocation>
        <location evidence="2">Secreted</location>
    </subcellularLocation>
</comment>
<keyword evidence="3" id="KW-0964">Secreted</keyword>
<dbReference type="Pfam" id="PF01823">
    <property type="entry name" value="MACPF"/>
    <property type="match status" value="1"/>
</dbReference>
<keyword evidence="4" id="KW-0472">Membrane</keyword>
<protein>
    <recommendedName>
        <fullName evidence="7">MACPF domain-containing protein</fullName>
    </recommendedName>
</protein>
<evidence type="ECO:0000256" key="3">
    <source>
        <dbReference type="ARBA" id="ARBA00022525"/>
    </source>
</evidence>
<name>A0A0B7AZC8_9EUPU</name>
<evidence type="ECO:0000256" key="1">
    <source>
        <dbReference type="ARBA" id="ARBA00004370"/>
    </source>
</evidence>
<dbReference type="EMBL" id="HACG01039554">
    <property type="protein sequence ID" value="CEK86419.1"/>
    <property type="molecule type" value="Transcribed_RNA"/>
</dbReference>
<organism evidence="8">
    <name type="scientific">Arion vulgaris</name>
    <dbReference type="NCBI Taxonomy" id="1028688"/>
    <lineage>
        <taxon>Eukaryota</taxon>
        <taxon>Metazoa</taxon>
        <taxon>Spiralia</taxon>
        <taxon>Lophotrochozoa</taxon>
        <taxon>Mollusca</taxon>
        <taxon>Gastropoda</taxon>
        <taxon>Heterobranchia</taxon>
        <taxon>Euthyneura</taxon>
        <taxon>Panpulmonata</taxon>
        <taxon>Eupulmonata</taxon>
        <taxon>Stylommatophora</taxon>
        <taxon>Helicina</taxon>
        <taxon>Arionoidea</taxon>
        <taxon>Arionidae</taxon>
        <taxon>Arion</taxon>
    </lineage>
</organism>
<dbReference type="GO" id="GO:0016020">
    <property type="term" value="C:membrane"/>
    <property type="evidence" value="ECO:0007669"/>
    <property type="project" value="UniProtKB-SubCell"/>
</dbReference>